<dbReference type="PANTHER" id="PTHR46091:SF3">
    <property type="entry name" value="AMINE OXIDASE DOMAIN-CONTAINING PROTEIN"/>
    <property type="match status" value="1"/>
</dbReference>
<sequence length="501" mass="56577">MSQEYDTVFVGAGLGALASASLMAQRGQKVLVVEKHNVAGGYASNFRRKDFNFDVSLHSFDGVVRGAESFKVIEACGVADKVEFLHHPTLYRYRSADIDLTVGHRDLEGYKRELFRFFPDEVDNINRLFAESQRNYKDLCGFLYSRKPFWMRLVATPMAYPRVLKYGHETVDHYFSRFTANERLKEVLSAQWSYYGLPAKDLAFGYFSYPFIDYLENGGYSIKGGSQALSNALVEVIEQHGGRVELESSVNQILVERGRVGGVVTRKSGKVKTRNVVANISPHAVMALAGEQHFSDKYRARLRRLKLSVSGFQVYLGLDCSLSELGVGPEEYIHFFAPRKTQREQFEHIQAGELHGDNTSWSINYFSNVDASMVPPGKSSLGLFTLTGPSEWHSLGKLDYRRKKHELTELLIGNAERVIPGLRRHIEVCEAGSPRTMTKFTHNPEGAIYGFEQSTRQSGLFNRFPQKYPVKGLYQVGAWTFPGAGFIGTMLSARLLVDRYF</sequence>
<dbReference type="RefSeq" id="WP_044464947.1">
    <property type="nucleotide sequence ID" value="NZ_CP011110.1"/>
</dbReference>
<feature type="domain" description="Amine oxidase" evidence="6">
    <location>
        <begin position="17"/>
        <end position="495"/>
    </location>
</feature>
<dbReference type="KEGG" id="pcz:PCL1606_11720"/>
<evidence type="ECO:0000256" key="4">
    <source>
        <dbReference type="ARBA" id="ARBA00022857"/>
    </source>
</evidence>
<name>A0A0D5XV91_9PSED</name>
<keyword evidence="3" id="KW-0274">FAD</keyword>
<dbReference type="PANTHER" id="PTHR46091">
    <property type="entry name" value="BLR7054 PROTEIN"/>
    <property type="match status" value="1"/>
</dbReference>
<dbReference type="GO" id="GO:0016491">
    <property type="term" value="F:oxidoreductase activity"/>
    <property type="evidence" value="ECO:0007669"/>
    <property type="project" value="InterPro"/>
</dbReference>
<dbReference type="AlphaFoldDB" id="A0A0D5XV91"/>
<protein>
    <recommendedName>
        <fullName evidence="6">Amine oxidase domain-containing protein</fullName>
    </recommendedName>
</protein>
<dbReference type="InterPro" id="IPR036188">
    <property type="entry name" value="FAD/NAD-bd_sf"/>
</dbReference>
<dbReference type="EMBL" id="CP011110">
    <property type="protein sequence ID" value="AKA22627.1"/>
    <property type="molecule type" value="Genomic_DNA"/>
</dbReference>
<keyword evidence="5" id="KW-0520">NAD</keyword>
<keyword evidence="2" id="KW-0732">Signal</keyword>
<dbReference type="InterPro" id="IPR002937">
    <property type="entry name" value="Amino_oxidase"/>
</dbReference>
<dbReference type="OrthoDB" id="9774675at2"/>
<evidence type="ECO:0000313" key="7">
    <source>
        <dbReference type="EMBL" id="AKA22627.1"/>
    </source>
</evidence>
<keyword evidence="4" id="KW-0521">NADP</keyword>
<dbReference type="Pfam" id="PF01593">
    <property type="entry name" value="Amino_oxidase"/>
    <property type="match status" value="1"/>
</dbReference>
<evidence type="ECO:0000256" key="2">
    <source>
        <dbReference type="ARBA" id="ARBA00022729"/>
    </source>
</evidence>
<dbReference type="SUPFAM" id="SSF51905">
    <property type="entry name" value="FAD/NAD(P)-binding domain"/>
    <property type="match status" value="1"/>
</dbReference>
<keyword evidence="1" id="KW-0285">Flavoprotein</keyword>
<accession>A0A0D5XV91</accession>
<gene>
    <name evidence="7" type="ORF">PCL1606_11720</name>
</gene>
<evidence type="ECO:0000313" key="8">
    <source>
        <dbReference type="Proteomes" id="UP000032748"/>
    </source>
</evidence>
<proteinExistence type="predicted"/>
<evidence type="ECO:0000259" key="6">
    <source>
        <dbReference type="Pfam" id="PF01593"/>
    </source>
</evidence>
<dbReference type="PATRIC" id="fig|587753.10.peg.1165"/>
<evidence type="ECO:0000256" key="3">
    <source>
        <dbReference type="ARBA" id="ARBA00022827"/>
    </source>
</evidence>
<dbReference type="Proteomes" id="UP000032748">
    <property type="component" value="Chromosome"/>
</dbReference>
<dbReference type="Gene3D" id="3.50.50.60">
    <property type="entry name" value="FAD/NAD(P)-binding domain"/>
    <property type="match status" value="2"/>
</dbReference>
<reference evidence="7 8" key="1">
    <citation type="journal article" date="2015" name="Mol. Plant Microbe Interact.">
        <title>Comparative Genomic Analysis of Pseudomonas chlororaphis PCL1606 Reveals New Insight into Antifungal Compounds Involved in Biocontrol.</title>
        <authorList>
            <person name="Calderon C.E."/>
            <person name="Ramos C."/>
            <person name="de Vicente A."/>
            <person name="Cazorla F.M."/>
        </authorList>
    </citation>
    <scope>NUCLEOTIDE SEQUENCE [LARGE SCALE GENOMIC DNA]</scope>
    <source>
        <strain evidence="7 8">PCL1606</strain>
    </source>
</reference>
<evidence type="ECO:0000256" key="1">
    <source>
        <dbReference type="ARBA" id="ARBA00022630"/>
    </source>
</evidence>
<dbReference type="InterPro" id="IPR052206">
    <property type="entry name" value="Retinol_saturase"/>
</dbReference>
<organism evidence="7 8">
    <name type="scientific">Pseudomonas chlororaphis</name>
    <dbReference type="NCBI Taxonomy" id="587753"/>
    <lineage>
        <taxon>Bacteria</taxon>
        <taxon>Pseudomonadati</taxon>
        <taxon>Pseudomonadota</taxon>
        <taxon>Gammaproteobacteria</taxon>
        <taxon>Pseudomonadales</taxon>
        <taxon>Pseudomonadaceae</taxon>
        <taxon>Pseudomonas</taxon>
    </lineage>
</organism>
<evidence type="ECO:0000256" key="5">
    <source>
        <dbReference type="ARBA" id="ARBA00023027"/>
    </source>
</evidence>